<feature type="non-terminal residue" evidence="1">
    <location>
        <position position="28"/>
    </location>
</feature>
<dbReference type="EMBL" id="LJEB01000621">
    <property type="protein sequence ID" value="KPR40377.1"/>
    <property type="molecule type" value="Genomic_DNA"/>
</dbReference>
<evidence type="ECO:0000313" key="1">
    <source>
        <dbReference type="EMBL" id="KPR40377.1"/>
    </source>
</evidence>
<proteinExistence type="predicted"/>
<dbReference type="AlphaFoldDB" id="A0AA40TH22"/>
<name>A0AA40TH22_CITFR</name>
<reference evidence="1 2" key="2">
    <citation type="journal article" date="2017" name="PLoS ONE">
        <title>Genomic and phenotypic characterisation of fluoroquinolone resistance mechanisms in Enterobacteriaceae in Durban, South Africa.</title>
        <authorList>
            <person name="Osei Sekyere J."/>
            <person name="Amoako D.G."/>
        </authorList>
    </citation>
    <scope>NUCLEOTIDE SEQUENCE [LARGE SCALE GENOMIC DNA]</scope>
    <source>
        <strain evidence="1 2">ST62:944112508</strain>
    </source>
</reference>
<protein>
    <submittedName>
        <fullName evidence="1">Protein L</fullName>
    </submittedName>
</protein>
<accession>A0AA40TH22</accession>
<sequence>MALVRSGNKSKIFEADTKFNSVFDTEYK</sequence>
<reference evidence="2" key="1">
    <citation type="submission" date="2015-09" db="EMBL/GenBank/DDBJ databases">
        <title>Prevalence of NDMs in South Africa.</title>
        <authorList>
            <person name="Osei Sekyere J."/>
            <person name="Govinden U."/>
            <person name="Essack S."/>
            <person name="Haldorsen B."/>
            <person name="Samuelsen O."/>
            <person name="Aasnaes B."/>
            <person name="Sundsfjord A."/>
        </authorList>
    </citation>
    <scope>NUCLEOTIDE SEQUENCE [LARGE SCALE GENOMIC DNA]</scope>
    <source>
        <strain evidence="2">ST62:944112508</strain>
    </source>
</reference>
<evidence type="ECO:0000313" key="2">
    <source>
        <dbReference type="Proteomes" id="UP000050520"/>
    </source>
</evidence>
<gene>
    <name evidence="1" type="ORF">AN672_31160</name>
</gene>
<dbReference type="Proteomes" id="UP000050520">
    <property type="component" value="Unassembled WGS sequence"/>
</dbReference>
<organism evidence="1 2">
    <name type="scientific">Citrobacter freundii</name>
    <dbReference type="NCBI Taxonomy" id="546"/>
    <lineage>
        <taxon>Bacteria</taxon>
        <taxon>Pseudomonadati</taxon>
        <taxon>Pseudomonadota</taxon>
        <taxon>Gammaproteobacteria</taxon>
        <taxon>Enterobacterales</taxon>
        <taxon>Enterobacteriaceae</taxon>
        <taxon>Citrobacter</taxon>
        <taxon>Citrobacter freundii complex</taxon>
    </lineage>
</organism>
<comment type="caution">
    <text evidence="1">The sequence shown here is derived from an EMBL/GenBank/DDBJ whole genome shotgun (WGS) entry which is preliminary data.</text>
</comment>